<evidence type="ECO:0000256" key="1">
    <source>
        <dbReference type="SAM" id="MobiDB-lite"/>
    </source>
</evidence>
<keyword evidence="3" id="KW-1185">Reference proteome</keyword>
<feature type="region of interest" description="Disordered" evidence="1">
    <location>
        <begin position="101"/>
        <end position="197"/>
    </location>
</feature>
<organism evidence="2 3">
    <name type="scientific">Thermobaculum terrenum (strain ATCC BAA-798 / CCMEE 7001 / YNP1)</name>
    <dbReference type="NCBI Taxonomy" id="525904"/>
    <lineage>
        <taxon>Bacteria</taxon>
        <taxon>Bacillati</taxon>
        <taxon>Chloroflexota</taxon>
        <taxon>Chloroflexia</taxon>
        <taxon>Candidatus Thermobaculales</taxon>
        <taxon>Candidatus Thermobaculaceae</taxon>
        <taxon>Thermobaculum</taxon>
    </lineage>
</organism>
<dbReference type="AlphaFoldDB" id="D1CD26"/>
<feature type="region of interest" description="Disordered" evidence="1">
    <location>
        <begin position="1"/>
        <end position="33"/>
    </location>
</feature>
<feature type="compositionally biased region" description="Polar residues" evidence="1">
    <location>
        <begin position="118"/>
        <end position="130"/>
    </location>
</feature>
<dbReference type="HOGENOM" id="CLU_1383620_0_0_0"/>
<dbReference type="EMBL" id="CP001825">
    <property type="protein sequence ID" value="ACZ42691.1"/>
    <property type="molecule type" value="Genomic_DNA"/>
</dbReference>
<dbReference type="Proteomes" id="UP000000323">
    <property type="component" value="Chromosome 1"/>
</dbReference>
<proteinExistence type="predicted"/>
<reference evidence="3" key="1">
    <citation type="journal article" date="2010" name="Stand. Genomic Sci.">
        <title>Complete genome sequence of 'Thermobaculum terrenum' type strain (YNP1).</title>
        <authorList>
            <person name="Kiss H."/>
            <person name="Cleland D."/>
            <person name="Lapidus A."/>
            <person name="Lucas S."/>
            <person name="Glavina Del Rio T."/>
            <person name="Nolan M."/>
            <person name="Tice H."/>
            <person name="Han C."/>
            <person name="Goodwin L."/>
            <person name="Pitluck S."/>
            <person name="Liolios K."/>
            <person name="Ivanova N."/>
            <person name="Mavromatis K."/>
            <person name="Ovchinnikova G."/>
            <person name="Pati A."/>
            <person name="Chen A."/>
            <person name="Palaniappan K."/>
            <person name="Land M."/>
            <person name="Hauser L."/>
            <person name="Chang Y."/>
            <person name="Jeffries C."/>
            <person name="Lu M."/>
            <person name="Brettin T."/>
            <person name="Detter J."/>
            <person name="Goker M."/>
            <person name="Tindall B."/>
            <person name="Beck B."/>
            <person name="McDermott T."/>
            <person name="Woyke T."/>
            <person name="Bristow J."/>
            <person name="Eisen J."/>
            <person name="Markowitz V."/>
            <person name="Hugenholtz P."/>
            <person name="Kyrpides N."/>
            <person name="Klenk H."/>
            <person name="Cheng J."/>
        </authorList>
    </citation>
    <scope>NUCLEOTIDE SEQUENCE [LARGE SCALE GENOMIC DNA]</scope>
    <source>
        <strain evidence="3">ATCC BAA-798 / YNP1</strain>
    </source>
</reference>
<evidence type="ECO:0000313" key="2">
    <source>
        <dbReference type="EMBL" id="ACZ42691.1"/>
    </source>
</evidence>
<dbReference type="KEGG" id="ttr:Tter_1785"/>
<evidence type="ECO:0000313" key="3">
    <source>
        <dbReference type="Proteomes" id="UP000000323"/>
    </source>
</evidence>
<protein>
    <submittedName>
        <fullName evidence="2">Uncharacterized protein</fullName>
    </submittedName>
</protein>
<name>D1CD26_THET1</name>
<sequence length="197" mass="20929">MALHSKLPAALPHSPTAASPTARPQGYPTPTTLIPEFPIVKRPGNREFTITLDDSRPLPQVSRPCPAPPTCGPGFPSSCCRGSAGAGLLASGIGLRPCASSSQRQQRWSGARPHSATAPLQKSSGLSSHLSHPRHFSSMYGPVPRRTPHQVSDTPLWDPLLANSPGRAQSSGSLSVKRPPSDKFPTSRLLRDREIGN</sequence>
<gene>
    <name evidence="2" type="ordered locus">Tter_1785</name>
</gene>
<accession>D1CD26</accession>